<evidence type="ECO:0000259" key="2">
    <source>
        <dbReference type="Pfam" id="PF17919"/>
    </source>
</evidence>
<dbReference type="OrthoDB" id="5593162at2759"/>
<dbReference type="InterPro" id="IPR041577">
    <property type="entry name" value="RT_RNaseH_2"/>
</dbReference>
<evidence type="ECO:0000313" key="4">
    <source>
        <dbReference type="Proteomes" id="UP000765509"/>
    </source>
</evidence>
<dbReference type="InterPro" id="IPR043502">
    <property type="entry name" value="DNA/RNA_pol_sf"/>
</dbReference>
<dbReference type="Gene3D" id="3.30.420.10">
    <property type="entry name" value="Ribonuclease H-like superfamily/Ribonuclease H"/>
    <property type="match status" value="1"/>
</dbReference>
<dbReference type="Pfam" id="PF17919">
    <property type="entry name" value="RT_RNaseH_2"/>
    <property type="match status" value="1"/>
</dbReference>
<comment type="caution">
    <text evidence="3">The sequence shown here is derived from an EMBL/GenBank/DDBJ whole genome shotgun (WGS) entry which is preliminary data.</text>
</comment>
<dbReference type="AlphaFoldDB" id="A0A9Q3I5U1"/>
<dbReference type="SUPFAM" id="SSF56672">
    <property type="entry name" value="DNA/RNA polymerases"/>
    <property type="match status" value="1"/>
</dbReference>
<accession>A0A9Q3I5U1</accession>
<dbReference type="Proteomes" id="UP000765509">
    <property type="component" value="Unassembled WGS sequence"/>
</dbReference>
<dbReference type="InterPro" id="IPR050951">
    <property type="entry name" value="Retrovirus_Pol_polyprotein"/>
</dbReference>
<proteinExistence type="predicted"/>
<dbReference type="PANTHER" id="PTHR37984:SF5">
    <property type="entry name" value="PROTEIN NYNRIN-LIKE"/>
    <property type="match status" value="1"/>
</dbReference>
<dbReference type="GO" id="GO:0003676">
    <property type="term" value="F:nucleic acid binding"/>
    <property type="evidence" value="ECO:0007669"/>
    <property type="project" value="InterPro"/>
</dbReference>
<dbReference type="InterPro" id="IPR036397">
    <property type="entry name" value="RNaseH_sf"/>
</dbReference>
<evidence type="ECO:0000256" key="1">
    <source>
        <dbReference type="ARBA" id="ARBA00023268"/>
    </source>
</evidence>
<dbReference type="GO" id="GO:0003824">
    <property type="term" value="F:catalytic activity"/>
    <property type="evidence" value="ECO:0007669"/>
    <property type="project" value="UniProtKB-KW"/>
</dbReference>
<keyword evidence="4" id="KW-1185">Reference proteome</keyword>
<dbReference type="InterPro" id="IPR012337">
    <property type="entry name" value="RNaseH-like_sf"/>
</dbReference>
<reference evidence="3" key="1">
    <citation type="submission" date="2021-03" db="EMBL/GenBank/DDBJ databases">
        <title>Draft genome sequence of rust myrtle Austropuccinia psidii MF-1, a brazilian biotype.</title>
        <authorList>
            <person name="Quecine M.C."/>
            <person name="Pachon D.M.R."/>
            <person name="Bonatelli M.L."/>
            <person name="Correr F.H."/>
            <person name="Franceschini L.M."/>
            <person name="Leite T.F."/>
            <person name="Margarido G.R.A."/>
            <person name="Almeida C.A."/>
            <person name="Ferrarezi J.A."/>
            <person name="Labate C.A."/>
        </authorList>
    </citation>
    <scope>NUCLEOTIDE SEQUENCE</scope>
    <source>
        <strain evidence="3">MF-1</strain>
    </source>
</reference>
<organism evidence="3 4">
    <name type="scientific">Austropuccinia psidii MF-1</name>
    <dbReference type="NCBI Taxonomy" id="1389203"/>
    <lineage>
        <taxon>Eukaryota</taxon>
        <taxon>Fungi</taxon>
        <taxon>Dikarya</taxon>
        <taxon>Basidiomycota</taxon>
        <taxon>Pucciniomycotina</taxon>
        <taxon>Pucciniomycetes</taxon>
        <taxon>Pucciniales</taxon>
        <taxon>Sphaerophragmiaceae</taxon>
        <taxon>Austropuccinia</taxon>
    </lineage>
</organism>
<dbReference type="SUPFAM" id="SSF53098">
    <property type="entry name" value="Ribonuclease H-like"/>
    <property type="match status" value="1"/>
</dbReference>
<evidence type="ECO:0000313" key="3">
    <source>
        <dbReference type="EMBL" id="MBW0528252.1"/>
    </source>
</evidence>
<sequence length="201" mass="23110">MTQGRNQAYEKIKSAPANSPLLLIPDWEINFRRCIDSCGEGLAAAIHKAQFVNEKPYDGPICFISRQIKYTEARYVASQMECVLLVWDLEKLHYYLDGSFFEVITSFNAMKTPNRHMPRWPIAIQEYRAYHPQADGLAERMFQKLEEMISRNCAYGLEIKDSGGFTHDWCTLIPELEVSYNSSIHSSTAKPPAKLEKRVEP</sequence>
<keyword evidence="1" id="KW-0511">Multifunctional enzyme</keyword>
<protein>
    <recommendedName>
        <fullName evidence="2">Reverse transcriptase/retrotransposon-derived protein RNase H-like domain-containing protein</fullName>
    </recommendedName>
</protein>
<dbReference type="EMBL" id="AVOT02034196">
    <property type="protein sequence ID" value="MBW0528252.1"/>
    <property type="molecule type" value="Genomic_DNA"/>
</dbReference>
<name>A0A9Q3I5U1_9BASI</name>
<dbReference type="PANTHER" id="PTHR37984">
    <property type="entry name" value="PROTEIN CBG26694"/>
    <property type="match status" value="1"/>
</dbReference>
<feature type="domain" description="Reverse transcriptase/retrotransposon-derived protein RNase H-like" evidence="2">
    <location>
        <begin position="2"/>
        <end position="103"/>
    </location>
</feature>
<gene>
    <name evidence="3" type="ORF">O181_067967</name>
</gene>